<dbReference type="GO" id="GO:0043565">
    <property type="term" value="F:sequence-specific DNA binding"/>
    <property type="evidence" value="ECO:0007669"/>
    <property type="project" value="InterPro"/>
</dbReference>
<keyword evidence="3" id="KW-1185">Reference proteome</keyword>
<dbReference type="InterPro" id="IPR011785">
    <property type="entry name" value="Tscrpt_reg_PpsR-CrtJ"/>
</dbReference>
<dbReference type="CDD" id="cd00130">
    <property type="entry name" value="PAS"/>
    <property type="match status" value="1"/>
</dbReference>
<evidence type="ECO:0000313" key="2">
    <source>
        <dbReference type="EMBL" id="TQM91745.1"/>
    </source>
</evidence>
<dbReference type="Gene3D" id="1.20.5.430">
    <property type="match status" value="1"/>
</dbReference>
<gene>
    <name evidence="2" type="ORF">BD293_0320</name>
</gene>
<dbReference type="InterPro" id="IPR009057">
    <property type="entry name" value="Homeodomain-like_sf"/>
</dbReference>
<dbReference type="Proteomes" id="UP000320582">
    <property type="component" value="Unassembled WGS sequence"/>
</dbReference>
<dbReference type="NCBIfam" id="TIGR02040">
    <property type="entry name" value="PpsR-CrtJ"/>
    <property type="match status" value="1"/>
</dbReference>
<dbReference type="SMART" id="SM00091">
    <property type="entry name" value="PAS"/>
    <property type="match status" value="2"/>
</dbReference>
<dbReference type="Gene3D" id="3.30.450.20">
    <property type="entry name" value="PAS domain"/>
    <property type="match status" value="3"/>
</dbReference>
<dbReference type="InterPro" id="IPR000014">
    <property type="entry name" value="PAS"/>
</dbReference>
<dbReference type="SUPFAM" id="SSF46689">
    <property type="entry name" value="Homeodomain-like"/>
    <property type="match status" value="1"/>
</dbReference>
<dbReference type="EMBL" id="VFPT01000001">
    <property type="protein sequence ID" value="TQM91745.1"/>
    <property type="molecule type" value="Genomic_DNA"/>
</dbReference>
<dbReference type="InterPro" id="IPR035965">
    <property type="entry name" value="PAS-like_dom_sf"/>
</dbReference>
<dbReference type="OrthoDB" id="5499170at2"/>
<dbReference type="Pfam" id="PF02954">
    <property type="entry name" value="HTH_8"/>
    <property type="match status" value="1"/>
</dbReference>
<feature type="domain" description="PAS" evidence="1">
    <location>
        <begin position="162"/>
        <end position="233"/>
    </location>
</feature>
<name>A0A543K9J5_9RHOB</name>
<dbReference type="PRINTS" id="PR01590">
    <property type="entry name" value="HTHFIS"/>
</dbReference>
<protein>
    <submittedName>
        <fullName evidence="2">Transcriptional regulator PpsR</fullName>
    </submittedName>
</protein>
<sequence>MTLPDHSGLSGPEDIARFIDDPLTSNVLTSMADICMILSPEGRIKAVTARPGSTLAGALSGWKDKALSDLVDDMSTEKLRKRITQISKGDGAGPSSPPRWVELQHVLGHGDTLPVRYALHLMHDKRHVLMLGQDQRPTIEMQQMLLNAQIALERDHEAQREIDTRYRLLMDFTNDSIALISVGSGLIVDINQSAALVLGRARSDLLGKSLADFFVGHSRDSLVSALEKPQQAGAPANFEVEVKASQRKLQLAGKMFRASGEQLAIIRLAEPGAGVVADERLSSNLRQLFNHGSDAIVFADREGSILAASETFLNLTDVSSAAAVRGRSLAEFLARGAVDLRVLLENARRAGQLRMYATKLNTDYGAQVGVEISATWLDDQFDPVIALVVRNSSSSGAVRPDAAGGQDQNMQGVIELVGSSTLKDIVSETTDVIERICIETALELTRNNRVAAAEMLGLSRQSLYVKLRKYDLVSKDEG</sequence>
<organism evidence="2 3">
    <name type="scientific">Roseinatronobacter monicus</name>
    <dbReference type="NCBI Taxonomy" id="393481"/>
    <lineage>
        <taxon>Bacteria</taxon>
        <taxon>Pseudomonadati</taxon>
        <taxon>Pseudomonadota</taxon>
        <taxon>Alphaproteobacteria</taxon>
        <taxon>Rhodobacterales</taxon>
        <taxon>Paracoccaceae</taxon>
        <taxon>Roseinatronobacter</taxon>
    </lineage>
</organism>
<dbReference type="AlphaFoldDB" id="A0A543K9J5"/>
<dbReference type="SUPFAM" id="SSF55785">
    <property type="entry name" value="PYP-like sensor domain (PAS domain)"/>
    <property type="match status" value="2"/>
</dbReference>
<accession>A0A543K9J5</accession>
<reference evidence="2 3" key="1">
    <citation type="submission" date="2019-06" db="EMBL/GenBank/DDBJ databases">
        <title>Genomic Encyclopedia of Archaeal and Bacterial Type Strains, Phase II (KMG-II): from individual species to whole genera.</title>
        <authorList>
            <person name="Goeker M."/>
        </authorList>
    </citation>
    <scope>NUCLEOTIDE SEQUENCE [LARGE SCALE GENOMIC DNA]</scope>
    <source>
        <strain evidence="2 3">DSM 18423</strain>
    </source>
</reference>
<comment type="caution">
    <text evidence="2">The sequence shown here is derived from an EMBL/GenBank/DDBJ whole genome shotgun (WGS) entry which is preliminary data.</text>
</comment>
<dbReference type="Gene3D" id="1.10.10.60">
    <property type="entry name" value="Homeodomain-like"/>
    <property type="match status" value="1"/>
</dbReference>
<dbReference type="InterPro" id="IPR002197">
    <property type="entry name" value="HTH_Fis"/>
</dbReference>
<dbReference type="NCBIfam" id="TIGR00229">
    <property type="entry name" value="sensory_box"/>
    <property type="match status" value="1"/>
</dbReference>
<dbReference type="Pfam" id="PF00989">
    <property type="entry name" value="PAS"/>
    <property type="match status" value="1"/>
</dbReference>
<evidence type="ECO:0000313" key="3">
    <source>
        <dbReference type="Proteomes" id="UP000320582"/>
    </source>
</evidence>
<dbReference type="PROSITE" id="PS50112">
    <property type="entry name" value="PAS"/>
    <property type="match status" value="1"/>
</dbReference>
<dbReference type="Pfam" id="PF13426">
    <property type="entry name" value="PAS_9"/>
    <property type="match status" value="1"/>
</dbReference>
<evidence type="ECO:0000259" key="1">
    <source>
        <dbReference type="PROSITE" id="PS50112"/>
    </source>
</evidence>
<dbReference type="InterPro" id="IPR013767">
    <property type="entry name" value="PAS_fold"/>
</dbReference>
<proteinExistence type="predicted"/>
<dbReference type="RefSeq" id="WP_142079538.1">
    <property type="nucleotide sequence ID" value="NZ_VFPT01000001.1"/>
</dbReference>
<dbReference type="GO" id="GO:0006355">
    <property type="term" value="P:regulation of DNA-templated transcription"/>
    <property type="evidence" value="ECO:0007669"/>
    <property type="project" value="InterPro"/>
</dbReference>